<reference evidence="4" key="2">
    <citation type="journal article" date="2021" name="PeerJ">
        <title>Extensive microbial diversity within the chicken gut microbiome revealed by metagenomics and culture.</title>
        <authorList>
            <person name="Gilroy R."/>
            <person name="Ravi A."/>
            <person name="Getino M."/>
            <person name="Pursley I."/>
            <person name="Horton D.L."/>
            <person name="Alikhan N.F."/>
            <person name="Baker D."/>
            <person name="Gharbi K."/>
            <person name="Hall N."/>
            <person name="Watson M."/>
            <person name="Adriaenssens E.M."/>
            <person name="Foster-Nyarko E."/>
            <person name="Jarju S."/>
            <person name="Secka A."/>
            <person name="Antonio M."/>
            <person name="Oren A."/>
            <person name="Chaudhuri R.R."/>
            <person name="La Ragione R."/>
            <person name="Hildebrand F."/>
            <person name="Pallen M.J."/>
        </authorList>
    </citation>
    <scope>NUCLEOTIDE SEQUENCE</scope>
    <source>
        <strain evidence="4">13766</strain>
    </source>
</reference>
<feature type="domain" description="N-acetyltransferase" evidence="3">
    <location>
        <begin position="1"/>
        <end position="141"/>
    </location>
</feature>
<dbReference type="Pfam" id="PF00583">
    <property type="entry name" value="Acetyltransf_1"/>
    <property type="match status" value="1"/>
</dbReference>
<evidence type="ECO:0000313" key="4">
    <source>
        <dbReference type="EMBL" id="HIS92810.1"/>
    </source>
</evidence>
<evidence type="ECO:0000259" key="3">
    <source>
        <dbReference type="PROSITE" id="PS51186"/>
    </source>
</evidence>
<dbReference type="PROSITE" id="PS51186">
    <property type="entry name" value="GNAT"/>
    <property type="match status" value="1"/>
</dbReference>
<dbReference type="AlphaFoldDB" id="A0A9D1G1M3"/>
<reference evidence="4" key="1">
    <citation type="submission" date="2020-10" db="EMBL/GenBank/DDBJ databases">
        <authorList>
            <person name="Gilroy R."/>
        </authorList>
    </citation>
    <scope>NUCLEOTIDE SEQUENCE</scope>
    <source>
        <strain evidence="4">13766</strain>
    </source>
</reference>
<organism evidence="4 5">
    <name type="scientific">Candidatus Alectryocaccomicrobium excrementavium</name>
    <dbReference type="NCBI Taxonomy" id="2840668"/>
    <lineage>
        <taxon>Bacteria</taxon>
        <taxon>Bacillati</taxon>
        <taxon>Bacillota</taxon>
        <taxon>Clostridia</taxon>
        <taxon>Candidatus Alectryocaccomicrobium</taxon>
    </lineage>
</organism>
<keyword evidence="1" id="KW-0808">Transferase</keyword>
<name>A0A9D1G1M3_9FIRM</name>
<dbReference type="EMBL" id="DVJN01000147">
    <property type="protein sequence ID" value="HIS92810.1"/>
    <property type="molecule type" value="Genomic_DNA"/>
</dbReference>
<dbReference type="SUPFAM" id="SSF55729">
    <property type="entry name" value="Acyl-CoA N-acyltransferases (Nat)"/>
    <property type="match status" value="1"/>
</dbReference>
<evidence type="ECO:0000313" key="5">
    <source>
        <dbReference type="Proteomes" id="UP000824140"/>
    </source>
</evidence>
<protein>
    <submittedName>
        <fullName evidence="4">GNAT family N-acetyltransferase</fullName>
    </submittedName>
</protein>
<dbReference type="CDD" id="cd04301">
    <property type="entry name" value="NAT_SF"/>
    <property type="match status" value="1"/>
</dbReference>
<dbReference type="Gene3D" id="3.40.630.30">
    <property type="match status" value="1"/>
</dbReference>
<dbReference type="Proteomes" id="UP000824140">
    <property type="component" value="Unassembled WGS sequence"/>
</dbReference>
<dbReference type="InterPro" id="IPR050832">
    <property type="entry name" value="Bact_Acetyltransf"/>
</dbReference>
<dbReference type="InterPro" id="IPR016181">
    <property type="entry name" value="Acyl_CoA_acyltransferase"/>
</dbReference>
<accession>A0A9D1G1M3</accession>
<dbReference type="InterPro" id="IPR000182">
    <property type="entry name" value="GNAT_dom"/>
</dbReference>
<dbReference type="GO" id="GO:0016747">
    <property type="term" value="F:acyltransferase activity, transferring groups other than amino-acyl groups"/>
    <property type="evidence" value="ECO:0007669"/>
    <property type="project" value="InterPro"/>
</dbReference>
<evidence type="ECO:0000256" key="1">
    <source>
        <dbReference type="ARBA" id="ARBA00022679"/>
    </source>
</evidence>
<gene>
    <name evidence="4" type="ORF">IAA84_07355</name>
</gene>
<dbReference type="PANTHER" id="PTHR43877">
    <property type="entry name" value="AMINOALKYLPHOSPHONATE N-ACETYLTRANSFERASE-RELATED-RELATED"/>
    <property type="match status" value="1"/>
</dbReference>
<keyword evidence="2" id="KW-0012">Acyltransferase</keyword>
<comment type="caution">
    <text evidence="4">The sequence shown here is derived from an EMBL/GenBank/DDBJ whole genome shotgun (WGS) entry which is preliminary data.</text>
</comment>
<sequence>MAIEDYELVYDLWIHTPGMGLNTADDSKEGIARYLKRNPTTCFVAESGDKVVGALLAGHDGRRGYLYHAAVLPGFQRQGIARALVAHAMEALEREGIHKAALVVFQRNAAGNAFWEKIDFSSRDDLVYRNKSIHALTRIDT</sequence>
<evidence type="ECO:0000256" key="2">
    <source>
        <dbReference type="ARBA" id="ARBA00023315"/>
    </source>
</evidence>
<proteinExistence type="predicted"/>